<reference evidence="1 2" key="1">
    <citation type="journal article" date="2019" name="Nat. Med.">
        <title>A library of human gut bacterial isolates paired with longitudinal multiomics data enables mechanistic microbiome research.</title>
        <authorList>
            <person name="Poyet M."/>
            <person name="Groussin M."/>
            <person name="Gibbons S.M."/>
            <person name="Avila-Pacheco J."/>
            <person name="Jiang X."/>
            <person name="Kearney S.M."/>
            <person name="Perrotta A.R."/>
            <person name="Berdy B."/>
            <person name="Zhao S."/>
            <person name="Lieberman T.D."/>
            <person name="Swanson P.K."/>
            <person name="Smith M."/>
            <person name="Roesemann S."/>
            <person name="Alexander J.E."/>
            <person name="Rich S.A."/>
            <person name="Livny J."/>
            <person name="Vlamakis H."/>
            <person name="Clish C."/>
            <person name="Bullock K."/>
            <person name="Deik A."/>
            <person name="Scott J."/>
            <person name="Pierce K.A."/>
            <person name="Xavier R.J."/>
            <person name="Alm E.J."/>
        </authorList>
    </citation>
    <scope>NUCLEOTIDE SEQUENCE [LARGE SCALE GENOMIC DNA]</scope>
    <source>
        <strain evidence="1 2">BIOML-A10</strain>
    </source>
</reference>
<dbReference type="EMBL" id="VWMK01000004">
    <property type="protein sequence ID" value="KAA3767936.1"/>
    <property type="molecule type" value="Genomic_DNA"/>
</dbReference>
<dbReference type="AlphaFoldDB" id="A0A7J4XLT4"/>
<evidence type="ECO:0000313" key="1">
    <source>
        <dbReference type="EMBL" id="KAA3767936.1"/>
    </source>
</evidence>
<protein>
    <submittedName>
        <fullName evidence="1">Uncharacterized protein</fullName>
    </submittedName>
</protein>
<name>A0A7J4XLT4_9BACE</name>
<proteinExistence type="predicted"/>
<dbReference type="RefSeq" id="WP_130058405.1">
    <property type="nucleotide sequence ID" value="NZ_RCXT01000003.1"/>
</dbReference>
<comment type="caution">
    <text evidence="1">The sequence shown here is derived from an EMBL/GenBank/DDBJ whole genome shotgun (WGS) entry which is preliminary data.</text>
</comment>
<accession>A0A7J4XLT4</accession>
<sequence>MVKLNNSNQYESVMIHLTPIDTPLAYAHRVEDLMIGGMTREAAEREALEPCELELYYEPGTALFGVDPGAAESGTIYSPYTGELCENADES</sequence>
<dbReference type="Proteomes" id="UP000422221">
    <property type="component" value="Unassembled WGS sequence"/>
</dbReference>
<gene>
    <name evidence="1" type="ORF">F3F73_05960</name>
</gene>
<evidence type="ECO:0000313" key="2">
    <source>
        <dbReference type="Proteomes" id="UP000422221"/>
    </source>
</evidence>
<organism evidence="1 2">
    <name type="scientific">Bacteroides salyersiae</name>
    <dbReference type="NCBI Taxonomy" id="291644"/>
    <lineage>
        <taxon>Bacteria</taxon>
        <taxon>Pseudomonadati</taxon>
        <taxon>Bacteroidota</taxon>
        <taxon>Bacteroidia</taxon>
        <taxon>Bacteroidales</taxon>
        <taxon>Bacteroidaceae</taxon>
        <taxon>Bacteroides</taxon>
    </lineage>
</organism>